<feature type="compositionally biased region" description="Basic and acidic residues" evidence="1">
    <location>
        <begin position="61"/>
        <end position="77"/>
    </location>
</feature>
<dbReference type="AlphaFoldDB" id="A0A451BS25"/>
<protein>
    <submittedName>
        <fullName evidence="2">Uncharacterized protein</fullName>
    </submittedName>
</protein>
<dbReference type="EMBL" id="CAADHB010000226">
    <property type="protein sequence ID" value="VFK81112.1"/>
    <property type="molecule type" value="Genomic_DNA"/>
</dbReference>
<feature type="region of interest" description="Disordered" evidence="1">
    <location>
        <begin position="60"/>
        <end position="91"/>
    </location>
</feature>
<reference evidence="2" key="1">
    <citation type="submission" date="2019-02" db="EMBL/GenBank/DDBJ databases">
        <authorList>
            <person name="Gruber-Vodicka R. H."/>
            <person name="Seah K. B. B."/>
        </authorList>
    </citation>
    <scope>NUCLEOTIDE SEQUENCE</scope>
    <source>
        <strain evidence="2">BECK_S127</strain>
    </source>
</reference>
<organism evidence="2">
    <name type="scientific">Candidatus Kentrum sp. SD</name>
    <dbReference type="NCBI Taxonomy" id="2126332"/>
    <lineage>
        <taxon>Bacteria</taxon>
        <taxon>Pseudomonadati</taxon>
        <taxon>Pseudomonadota</taxon>
        <taxon>Gammaproteobacteria</taxon>
        <taxon>Candidatus Kentrum</taxon>
    </lineage>
</organism>
<feature type="compositionally biased region" description="Polar residues" evidence="1">
    <location>
        <begin position="82"/>
        <end position="91"/>
    </location>
</feature>
<proteinExistence type="predicted"/>
<accession>A0A451BS25</accession>
<evidence type="ECO:0000256" key="1">
    <source>
        <dbReference type="SAM" id="MobiDB-lite"/>
    </source>
</evidence>
<evidence type="ECO:0000313" key="2">
    <source>
        <dbReference type="EMBL" id="VFK81112.1"/>
    </source>
</evidence>
<gene>
    <name evidence="2" type="ORF">BECKSD772D_GA0070982_12261</name>
</gene>
<name>A0A451BS25_9GAMM</name>
<sequence length="91" mass="10273">MNGEIDVVWSYILDCENDQNPFEEKRSAIEQWKKLACADIEETESLIEMANRLVGMGIRSNAHEGRIPSPRKMKDPYGGDSGTRSINSLET</sequence>